<dbReference type="EMBL" id="JBBPBM010000032">
    <property type="protein sequence ID" value="KAK8533973.1"/>
    <property type="molecule type" value="Genomic_DNA"/>
</dbReference>
<dbReference type="Proteomes" id="UP001472677">
    <property type="component" value="Unassembled WGS sequence"/>
</dbReference>
<accession>A0ABR2DBL9</accession>
<protein>
    <recommendedName>
        <fullName evidence="2">Glutaredoxin domain-containing protein</fullName>
    </recommendedName>
</protein>
<evidence type="ECO:0000313" key="3">
    <source>
        <dbReference type="EMBL" id="KAK8533973.1"/>
    </source>
</evidence>
<dbReference type="SUPFAM" id="SSF52833">
    <property type="entry name" value="Thioredoxin-like"/>
    <property type="match status" value="1"/>
</dbReference>
<feature type="domain" description="Glutaredoxin" evidence="2">
    <location>
        <begin position="227"/>
        <end position="294"/>
    </location>
</feature>
<dbReference type="PANTHER" id="PTHR45669">
    <property type="entry name" value="GLUTAREDOXIN DOMAIN-CONTAINING CYSTEINE-RICH PROTEIN CG12206-RELATED"/>
    <property type="match status" value="1"/>
</dbReference>
<sequence length="399" mass="44690">MGCASSSQKRCWHCRAPYSPAPKSCTKPVHHPAQHKGDTYHVVALTSTTLGNLKVESNHQGNGNGFNVASFDEIAAKLDRNVKEIDEKNQGLSMLEAQVWSKLIDDDKIPKIIPKTPITTPPGEPETINTWELMAGLEDFSPCPPNHFRTYSGNSVNKNGMASPKPLWVQFEEEDERSDQVMITDFDPDIIASFRKTLEQLPPSNPFHLKPSVIEKVHLKLNKDKVILYFTSLRGVRKTYEDCCNVRLILKGLGVRIDERDVSMHSGFKDELRDLMGEEFKGGLPRVFIGKKYIGGAEEIKHMHEEGSLEKAIEGCEKVDDDDAGACEACGDIRFVPCGTCSGSCKVFNEEEEEEEEEKEEEEEEGELVENEGEEGEYGFQRCLDCNENGLIRCPVCCD</sequence>
<dbReference type="CDD" id="cd03031">
    <property type="entry name" value="GRX_GRX_like"/>
    <property type="match status" value="1"/>
</dbReference>
<dbReference type="Gene3D" id="3.40.30.10">
    <property type="entry name" value="Glutaredoxin"/>
    <property type="match status" value="1"/>
</dbReference>
<name>A0ABR2DBL9_9ROSI</name>
<dbReference type="PROSITE" id="PS51354">
    <property type="entry name" value="GLUTAREDOXIN_2"/>
    <property type="match status" value="1"/>
</dbReference>
<organism evidence="3 4">
    <name type="scientific">Hibiscus sabdariffa</name>
    <name type="common">roselle</name>
    <dbReference type="NCBI Taxonomy" id="183260"/>
    <lineage>
        <taxon>Eukaryota</taxon>
        <taxon>Viridiplantae</taxon>
        <taxon>Streptophyta</taxon>
        <taxon>Embryophyta</taxon>
        <taxon>Tracheophyta</taxon>
        <taxon>Spermatophyta</taxon>
        <taxon>Magnoliopsida</taxon>
        <taxon>eudicotyledons</taxon>
        <taxon>Gunneridae</taxon>
        <taxon>Pentapetalae</taxon>
        <taxon>rosids</taxon>
        <taxon>malvids</taxon>
        <taxon>Malvales</taxon>
        <taxon>Malvaceae</taxon>
        <taxon>Malvoideae</taxon>
        <taxon>Hibiscus</taxon>
    </lineage>
</organism>
<comment type="caution">
    <text evidence="3">The sequence shown here is derived from an EMBL/GenBank/DDBJ whole genome shotgun (WGS) entry which is preliminary data.</text>
</comment>
<evidence type="ECO:0000313" key="4">
    <source>
        <dbReference type="Proteomes" id="UP001472677"/>
    </source>
</evidence>
<evidence type="ECO:0000256" key="1">
    <source>
        <dbReference type="SAM" id="MobiDB-lite"/>
    </source>
</evidence>
<dbReference type="Pfam" id="PF23733">
    <property type="entry name" value="GRXCR1-2_C"/>
    <property type="match status" value="1"/>
</dbReference>
<reference evidence="3 4" key="1">
    <citation type="journal article" date="2024" name="G3 (Bethesda)">
        <title>Genome assembly of Hibiscus sabdariffa L. provides insights into metabolisms of medicinal natural products.</title>
        <authorList>
            <person name="Kim T."/>
        </authorList>
    </citation>
    <scope>NUCLEOTIDE SEQUENCE [LARGE SCALE GENOMIC DNA]</scope>
    <source>
        <strain evidence="3">TK-2024</strain>
        <tissue evidence="3">Old leaves</tissue>
    </source>
</reference>
<evidence type="ECO:0000259" key="2">
    <source>
        <dbReference type="Pfam" id="PF00462"/>
    </source>
</evidence>
<proteinExistence type="predicted"/>
<keyword evidence="4" id="KW-1185">Reference proteome</keyword>
<dbReference type="InterPro" id="IPR036249">
    <property type="entry name" value="Thioredoxin-like_sf"/>
</dbReference>
<gene>
    <name evidence="3" type="ORF">V6N12_047375</name>
</gene>
<dbReference type="Pfam" id="PF00462">
    <property type="entry name" value="Glutaredoxin"/>
    <property type="match status" value="1"/>
</dbReference>
<dbReference type="PANTHER" id="PTHR45669:SF30">
    <property type="entry name" value="OS04G0641300 PROTEIN"/>
    <property type="match status" value="1"/>
</dbReference>
<feature type="region of interest" description="Disordered" evidence="1">
    <location>
        <begin position="351"/>
        <end position="374"/>
    </location>
</feature>
<dbReference type="InterPro" id="IPR002109">
    <property type="entry name" value="Glutaredoxin"/>
</dbReference>